<dbReference type="InterPro" id="IPR019794">
    <property type="entry name" value="Peroxidases_AS"/>
</dbReference>
<evidence type="ECO:0000256" key="14">
    <source>
        <dbReference type="SAM" id="MobiDB-lite"/>
    </source>
</evidence>
<evidence type="ECO:0000256" key="13">
    <source>
        <dbReference type="RuleBase" id="RU363051"/>
    </source>
</evidence>
<feature type="region of interest" description="Disordered" evidence="14">
    <location>
        <begin position="90"/>
        <end position="122"/>
    </location>
</feature>
<evidence type="ECO:0000256" key="15">
    <source>
        <dbReference type="SAM" id="Phobius"/>
    </source>
</evidence>
<dbReference type="FunFam" id="1.10.420.10:FF:000009">
    <property type="entry name" value="Ascorbate peroxidase"/>
    <property type="match status" value="1"/>
</dbReference>
<keyword evidence="15" id="KW-1133">Transmembrane helix</keyword>
<keyword evidence="9 13" id="KW-0560">Oxidoreductase</keyword>
<evidence type="ECO:0000256" key="11">
    <source>
        <dbReference type="ARBA" id="ARBA00023128"/>
    </source>
</evidence>
<evidence type="ECO:0000256" key="4">
    <source>
        <dbReference type="ARBA" id="ARBA00005997"/>
    </source>
</evidence>
<protein>
    <recommendedName>
        <fullName evidence="13">Peroxidase</fullName>
        <ecNumber evidence="13">1.11.1.-</ecNumber>
    </recommendedName>
</protein>
<accession>A0A5C3EXM6</accession>
<keyword evidence="15" id="KW-0472">Membrane</keyword>
<dbReference type="GO" id="GO:0005758">
    <property type="term" value="C:mitochondrial intermembrane space"/>
    <property type="evidence" value="ECO:0007669"/>
    <property type="project" value="UniProtKB-SubCell"/>
</dbReference>
<evidence type="ECO:0000256" key="8">
    <source>
        <dbReference type="ARBA" id="ARBA00022946"/>
    </source>
</evidence>
<keyword evidence="18" id="KW-1185">Reference proteome</keyword>
<evidence type="ECO:0000256" key="6">
    <source>
        <dbReference type="ARBA" id="ARBA00022617"/>
    </source>
</evidence>
<organism evidence="17 18">
    <name type="scientific">Pseudozyma flocculosa</name>
    <dbReference type="NCBI Taxonomy" id="84751"/>
    <lineage>
        <taxon>Eukaryota</taxon>
        <taxon>Fungi</taxon>
        <taxon>Dikarya</taxon>
        <taxon>Basidiomycota</taxon>
        <taxon>Ustilaginomycotina</taxon>
        <taxon>Ustilaginomycetes</taxon>
        <taxon>Ustilaginales</taxon>
        <taxon>Ustilaginaceae</taxon>
        <taxon>Pseudozyma</taxon>
    </lineage>
</organism>
<dbReference type="GO" id="GO:0046872">
    <property type="term" value="F:metal ion binding"/>
    <property type="evidence" value="ECO:0007669"/>
    <property type="project" value="UniProtKB-UniRule"/>
</dbReference>
<name>A0A5C3EXM6_9BASI</name>
<dbReference type="EMBL" id="OOIP01000005">
    <property type="protein sequence ID" value="SPO36842.1"/>
    <property type="molecule type" value="Genomic_DNA"/>
</dbReference>
<dbReference type="PANTHER" id="PTHR31356">
    <property type="entry name" value="THYLAKOID LUMENAL 29 KDA PROTEIN, CHLOROPLASTIC-RELATED"/>
    <property type="match status" value="1"/>
</dbReference>
<dbReference type="GO" id="GO:0020037">
    <property type="term" value="F:heme binding"/>
    <property type="evidence" value="ECO:0007669"/>
    <property type="project" value="UniProtKB-UniRule"/>
</dbReference>
<dbReference type="InterPro" id="IPR002016">
    <property type="entry name" value="Haem_peroxidase"/>
</dbReference>
<proteinExistence type="inferred from homology"/>
<dbReference type="Gene3D" id="1.10.520.10">
    <property type="match status" value="1"/>
</dbReference>
<keyword evidence="6" id="KW-0349">Heme</keyword>
<keyword evidence="5 13" id="KW-0575">Peroxidase</keyword>
<feature type="region of interest" description="Disordered" evidence="14">
    <location>
        <begin position="30"/>
        <end position="58"/>
    </location>
</feature>
<evidence type="ECO:0000256" key="2">
    <source>
        <dbReference type="ARBA" id="ARBA00004305"/>
    </source>
</evidence>
<dbReference type="GO" id="GO:0034599">
    <property type="term" value="P:cellular response to oxidative stress"/>
    <property type="evidence" value="ECO:0007669"/>
    <property type="project" value="InterPro"/>
</dbReference>
<gene>
    <name evidence="17" type="ORF">PSFLO_02313</name>
</gene>
<dbReference type="CDD" id="cd00691">
    <property type="entry name" value="ascorbate_peroxidase"/>
    <property type="match status" value="1"/>
</dbReference>
<feature type="transmembrane region" description="Helical" evidence="15">
    <location>
        <begin position="60"/>
        <end position="79"/>
    </location>
</feature>
<dbReference type="SUPFAM" id="SSF48113">
    <property type="entry name" value="Heme-dependent peroxidases"/>
    <property type="match status" value="1"/>
</dbReference>
<dbReference type="PROSITE" id="PS00435">
    <property type="entry name" value="PEROXIDASE_1"/>
    <property type="match status" value="1"/>
</dbReference>
<reference evidence="17 18" key="1">
    <citation type="submission" date="2018-03" db="EMBL/GenBank/DDBJ databases">
        <authorList>
            <person name="Guldener U."/>
        </authorList>
    </citation>
    <scope>NUCLEOTIDE SEQUENCE [LARGE SCALE GENOMIC DNA]</scope>
    <source>
        <strain evidence="17 18">DAOM196992</strain>
    </source>
</reference>
<evidence type="ECO:0000256" key="9">
    <source>
        <dbReference type="ARBA" id="ARBA00023002"/>
    </source>
</evidence>
<feature type="compositionally biased region" description="Basic and acidic residues" evidence="14">
    <location>
        <begin position="100"/>
        <end position="112"/>
    </location>
</feature>
<evidence type="ECO:0000256" key="10">
    <source>
        <dbReference type="ARBA" id="ARBA00023004"/>
    </source>
</evidence>
<evidence type="ECO:0000256" key="12">
    <source>
        <dbReference type="ARBA" id="ARBA00049265"/>
    </source>
</evidence>
<keyword evidence="7" id="KW-0479">Metal-binding</keyword>
<dbReference type="PANTHER" id="PTHR31356:SF58">
    <property type="entry name" value="CYTOCHROME C PEROXIDASE, MITOCHONDRIAL"/>
    <property type="match status" value="1"/>
</dbReference>
<keyword evidence="8" id="KW-0809">Transit peptide</keyword>
<dbReference type="GO" id="GO:0005759">
    <property type="term" value="C:mitochondrial matrix"/>
    <property type="evidence" value="ECO:0007669"/>
    <property type="project" value="UniProtKB-SubCell"/>
</dbReference>
<dbReference type="EC" id="1.11.1.-" evidence="13"/>
<dbReference type="PROSITE" id="PS50873">
    <property type="entry name" value="PEROXIDASE_4"/>
    <property type="match status" value="1"/>
</dbReference>
<feature type="region of interest" description="Disordered" evidence="14">
    <location>
        <begin position="229"/>
        <end position="251"/>
    </location>
</feature>
<dbReference type="AlphaFoldDB" id="A0A5C3EXM6"/>
<keyword evidence="10" id="KW-0408">Iron</keyword>
<dbReference type="GO" id="GO:0000302">
    <property type="term" value="P:response to reactive oxygen species"/>
    <property type="evidence" value="ECO:0007669"/>
    <property type="project" value="TreeGrafter"/>
</dbReference>
<dbReference type="PRINTS" id="PR00459">
    <property type="entry name" value="ASPEROXIDASE"/>
</dbReference>
<dbReference type="GO" id="GO:0042744">
    <property type="term" value="P:hydrogen peroxide catabolic process"/>
    <property type="evidence" value="ECO:0007669"/>
    <property type="project" value="TreeGrafter"/>
</dbReference>
<dbReference type="Gene3D" id="1.10.420.10">
    <property type="entry name" value="Peroxidase, domain 2"/>
    <property type="match status" value="1"/>
</dbReference>
<evidence type="ECO:0000259" key="16">
    <source>
        <dbReference type="PROSITE" id="PS50873"/>
    </source>
</evidence>
<dbReference type="InterPro" id="IPR010255">
    <property type="entry name" value="Haem_peroxidase_sf"/>
</dbReference>
<dbReference type="InterPro" id="IPR019793">
    <property type="entry name" value="Peroxidases_heam-ligand_BS"/>
</dbReference>
<dbReference type="InterPro" id="IPR002207">
    <property type="entry name" value="Peroxidase_I"/>
</dbReference>
<dbReference type="Proteomes" id="UP000323386">
    <property type="component" value="Unassembled WGS sequence"/>
</dbReference>
<comment type="subcellular location">
    <subcellularLocation>
        <location evidence="3">Mitochondrion intermembrane space</location>
    </subcellularLocation>
    <subcellularLocation>
        <location evidence="2">Mitochondrion matrix</location>
    </subcellularLocation>
</comment>
<dbReference type="Pfam" id="PF00141">
    <property type="entry name" value="peroxidase"/>
    <property type="match status" value="1"/>
</dbReference>
<comment type="function">
    <text evidence="1">Destroys radicals which are normally produced within the cells and which are toxic to biological systems.</text>
</comment>
<dbReference type="FunFam" id="1.10.520.10:FF:000005">
    <property type="entry name" value="Cytochrome c peroxidase"/>
    <property type="match status" value="1"/>
</dbReference>
<evidence type="ECO:0000256" key="1">
    <source>
        <dbReference type="ARBA" id="ARBA00003917"/>
    </source>
</evidence>
<dbReference type="InterPro" id="IPR044831">
    <property type="entry name" value="Ccp1-like"/>
</dbReference>
<keyword evidence="15" id="KW-0812">Transmembrane</keyword>
<evidence type="ECO:0000256" key="7">
    <source>
        <dbReference type="ARBA" id="ARBA00022723"/>
    </source>
</evidence>
<comment type="similarity">
    <text evidence="4">Belongs to the peroxidase family. Cytochrome c peroxidase subfamily.</text>
</comment>
<dbReference type="PROSITE" id="PS00436">
    <property type="entry name" value="PEROXIDASE_2"/>
    <property type="match status" value="1"/>
</dbReference>
<sequence length="410" mass="44978">MASFRTSMRAAQPLRANLRAANHFAAPRPTAVRSAVRHYSSPAPGSPPPPNPSQSGSTRTVLFASVAAAVAAGGAFLAFGREDKKDILGVGADGANKLSGSKDRSKEIRESNKGQTGGRASEGDYQAVYNAIAEKLESNPDYDDGSYGPVLVRLAWHASGTYDKNTNTGGSNGATMRFAPEANHGANAGLIHARNFMEDIHKQFPWITYSDLWTLGGVAAVQELGGPKIPWRPGRKDGTAEQCTPDGRLPDGDKGSDHLRYIFYKMGFNDQEIVALSGAHALGRCHKDRSGFDGPWTHSPISFTNEYFNLLVNEKWNMRKWNGPPQFEDKSTKSLMMLMTDMALTQDPSFKQHVQRYAKSEDEFFKDFRSAYAKLLELGVPQENFKAFETKLEGGRPFEFATTAEQENSQ</sequence>
<feature type="domain" description="Plant heme peroxidase family profile" evidence="16">
    <location>
        <begin position="207"/>
        <end position="408"/>
    </location>
</feature>
<dbReference type="GO" id="GO:0004130">
    <property type="term" value="F:cytochrome-c peroxidase activity"/>
    <property type="evidence" value="ECO:0007669"/>
    <property type="project" value="UniProtKB-EC"/>
</dbReference>
<dbReference type="PRINTS" id="PR00458">
    <property type="entry name" value="PEROXIDASE"/>
</dbReference>
<evidence type="ECO:0000313" key="17">
    <source>
        <dbReference type="EMBL" id="SPO36842.1"/>
    </source>
</evidence>
<evidence type="ECO:0000313" key="18">
    <source>
        <dbReference type="Proteomes" id="UP000323386"/>
    </source>
</evidence>
<keyword evidence="11" id="KW-0496">Mitochondrion</keyword>
<evidence type="ECO:0000256" key="5">
    <source>
        <dbReference type="ARBA" id="ARBA00022559"/>
    </source>
</evidence>
<comment type="catalytic activity">
    <reaction evidence="12">
        <text>2 Fe(II)-[cytochrome c] + H2O2 + 2 H(+) = 2 Fe(III)-[cytochrome c] + 2 H2O</text>
        <dbReference type="Rhea" id="RHEA:16581"/>
        <dbReference type="Rhea" id="RHEA-COMP:10350"/>
        <dbReference type="Rhea" id="RHEA-COMP:14399"/>
        <dbReference type="ChEBI" id="CHEBI:15377"/>
        <dbReference type="ChEBI" id="CHEBI:15378"/>
        <dbReference type="ChEBI" id="CHEBI:16240"/>
        <dbReference type="ChEBI" id="CHEBI:29033"/>
        <dbReference type="ChEBI" id="CHEBI:29034"/>
        <dbReference type="EC" id="1.11.1.5"/>
    </reaction>
</comment>
<dbReference type="OrthoDB" id="2859658at2759"/>
<evidence type="ECO:0000256" key="3">
    <source>
        <dbReference type="ARBA" id="ARBA00004569"/>
    </source>
</evidence>